<dbReference type="GO" id="GO:0003677">
    <property type="term" value="F:DNA binding"/>
    <property type="evidence" value="ECO:0007669"/>
    <property type="project" value="InterPro"/>
</dbReference>
<dbReference type="InterPro" id="IPR036388">
    <property type="entry name" value="WH-like_DNA-bd_sf"/>
</dbReference>
<dbReference type="Pfam" id="PF04542">
    <property type="entry name" value="Sigma70_r2"/>
    <property type="match status" value="1"/>
</dbReference>
<dbReference type="InterPro" id="IPR007627">
    <property type="entry name" value="RNA_pol_sigma70_r2"/>
</dbReference>
<evidence type="ECO:0000256" key="3">
    <source>
        <dbReference type="ARBA" id="ARBA00023082"/>
    </source>
</evidence>
<evidence type="ECO:0000256" key="4">
    <source>
        <dbReference type="ARBA" id="ARBA00023163"/>
    </source>
</evidence>
<evidence type="ECO:0000256" key="2">
    <source>
        <dbReference type="ARBA" id="ARBA00023015"/>
    </source>
</evidence>
<protein>
    <submittedName>
        <fullName evidence="8">RNA polymerase sigma factor</fullName>
    </submittedName>
</protein>
<comment type="similarity">
    <text evidence="1">Belongs to the sigma-70 factor family. ECF subfamily.</text>
</comment>
<dbReference type="InterPro" id="IPR013325">
    <property type="entry name" value="RNA_pol_sigma_r2"/>
</dbReference>
<dbReference type="SUPFAM" id="SSF88946">
    <property type="entry name" value="Sigma2 domain of RNA polymerase sigma factors"/>
    <property type="match status" value="1"/>
</dbReference>
<dbReference type="InterPro" id="IPR013249">
    <property type="entry name" value="RNA_pol_sigma70_r4_t2"/>
</dbReference>
<evidence type="ECO:0000313" key="8">
    <source>
        <dbReference type="EMBL" id="MCA9727239.1"/>
    </source>
</evidence>
<dbReference type="GO" id="GO:0006352">
    <property type="term" value="P:DNA-templated transcription initiation"/>
    <property type="evidence" value="ECO:0007669"/>
    <property type="project" value="InterPro"/>
</dbReference>
<dbReference type="NCBIfam" id="TIGR02937">
    <property type="entry name" value="sigma70-ECF"/>
    <property type="match status" value="1"/>
</dbReference>
<feature type="domain" description="RNA polymerase sigma factor 70 region 4 type 2" evidence="7">
    <location>
        <begin position="148"/>
        <end position="183"/>
    </location>
</feature>
<organism evidence="8 9">
    <name type="scientific">Eiseniibacteriota bacterium</name>
    <dbReference type="NCBI Taxonomy" id="2212470"/>
    <lineage>
        <taxon>Bacteria</taxon>
        <taxon>Candidatus Eiseniibacteriota</taxon>
    </lineage>
</organism>
<dbReference type="GO" id="GO:0016987">
    <property type="term" value="F:sigma factor activity"/>
    <property type="evidence" value="ECO:0007669"/>
    <property type="project" value="UniProtKB-KW"/>
</dbReference>
<dbReference type="PANTHER" id="PTHR43133:SF25">
    <property type="entry name" value="RNA POLYMERASE SIGMA FACTOR RFAY-RELATED"/>
    <property type="match status" value="1"/>
</dbReference>
<comment type="caution">
    <text evidence="8">The sequence shown here is derived from an EMBL/GenBank/DDBJ whole genome shotgun (WGS) entry which is preliminary data.</text>
</comment>
<dbReference type="SUPFAM" id="SSF88659">
    <property type="entry name" value="Sigma3 and sigma4 domains of RNA polymerase sigma factors"/>
    <property type="match status" value="1"/>
</dbReference>
<dbReference type="InterPro" id="IPR014284">
    <property type="entry name" value="RNA_pol_sigma-70_dom"/>
</dbReference>
<dbReference type="PANTHER" id="PTHR43133">
    <property type="entry name" value="RNA POLYMERASE ECF-TYPE SIGMA FACTO"/>
    <property type="match status" value="1"/>
</dbReference>
<sequence>MTARDESTPRPTRNTPRGTPAGGAQDLEKTAELLGRVRAGDPAAQNALVSRFLPLLQRWARGRLPHTARDLAETDDLVQVSFLRALRRIDSFEPRREGAFLAYLRRILLNAIREQYRQSATRGGAENRFAVDGRPESGPPALDARTLEAYESALERLEEHQREAVILRLEFKYSYAQIAEAINSPSEDAARMVVKRALVRLAGEMQSGPEAP</sequence>
<keyword evidence="4" id="KW-0804">Transcription</keyword>
<dbReference type="Proteomes" id="UP000697710">
    <property type="component" value="Unassembled WGS sequence"/>
</dbReference>
<feature type="region of interest" description="Disordered" evidence="5">
    <location>
        <begin position="1"/>
        <end position="26"/>
    </location>
</feature>
<evidence type="ECO:0000259" key="6">
    <source>
        <dbReference type="Pfam" id="PF04542"/>
    </source>
</evidence>
<reference evidence="8" key="2">
    <citation type="journal article" date="2021" name="Microbiome">
        <title>Successional dynamics and alternative stable states in a saline activated sludge microbial community over 9 years.</title>
        <authorList>
            <person name="Wang Y."/>
            <person name="Ye J."/>
            <person name="Ju F."/>
            <person name="Liu L."/>
            <person name="Boyd J.A."/>
            <person name="Deng Y."/>
            <person name="Parks D.H."/>
            <person name="Jiang X."/>
            <person name="Yin X."/>
            <person name="Woodcroft B.J."/>
            <person name="Tyson G.W."/>
            <person name="Hugenholtz P."/>
            <person name="Polz M.F."/>
            <person name="Zhang T."/>
        </authorList>
    </citation>
    <scope>NUCLEOTIDE SEQUENCE</scope>
    <source>
        <strain evidence="8">HKST-UBA01</strain>
    </source>
</reference>
<dbReference type="Gene3D" id="1.10.10.10">
    <property type="entry name" value="Winged helix-like DNA-binding domain superfamily/Winged helix DNA-binding domain"/>
    <property type="match status" value="1"/>
</dbReference>
<feature type="domain" description="RNA polymerase sigma-70 region 2" evidence="6">
    <location>
        <begin position="48"/>
        <end position="119"/>
    </location>
</feature>
<evidence type="ECO:0000256" key="1">
    <source>
        <dbReference type="ARBA" id="ARBA00010641"/>
    </source>
</evidence>
<accession>A0A956LXA9</accession>
<dbReference type="EMBL" id="JAGQHR010000131">
    <property type="protein sequence ID" value="MCA9727239.1"/>
    <property type="molecule type" value="Genomic_DNA"/>
</dbReference>
<evidence type="ECO:0000256" key="5">
    <source>
        <dbReference type="SAM" id="MobiDB-lite"/>
    </source>
</evidence>
<evidence type="ECO:0000313" key="9">
    <source>
        <dbReference type="Proteomes" id="UP000697710"/>
    </source>
</evidence>
<keyword evidence="3" id="KW-0731">Sigma factor</keyword>
<gene>
    <name evidence="8" type="ORF">KC729_06110</name>
</gene>
<dbReference type="InterPro" id="IPR013324">
    <property type="entry name" value="RNA_pol_sigma_r3/r4-like"/>
</dbReference>
<feature type="compositionally biased region" description="Low complexity" evidence="5">
    <location>
        <begin position="9"/>
        <end position="23"/>
    </location>
</feature>
<evidence type="ECO:0000259" key="7">
    <source>
        <dbReference type="Pfam" id="PF08281"/>
    </source>
</evidence>
<dbReference type="Gene3D" id="1.10.1740.10">
    <property type="match status" value="1"/>
</dbReference>
<dbReference type="Pfam" id="PF08281">
    <property type="entry name" value="Sigma70_r4_2"/>
    <property type="match status" value="1"/>
</dbReference>
<name>A0A956LXA9_UNCEI</name>
<dbReference type="AlphaFoldDB" id="A0A956LXA9"/>
<dbReference type="InterPro" id="IPR039425">
    <property type="entry name" value="RNA_pol_sigma-70-like"/>
</dbReference>
<keyword evidence="2" id="KW-0805">Transcription regulation</keyword>
<proteinExistence type="inferred from homology"/>
<reference evidence="8" key="1">
    <citation type="submission" date="2020-04" db="EMBL/GenBank/DDBJ databases">
        <authorList>
            <person name="Zhang T."/>
        </authorList>
    </citation>
    <scope>NUCLEOTIDE SEQUENCE</scope>
    <source>
        <strain evidence="8">HKST-UBA01</strain>
    </source>
</reference>